<evidence type="ECO:0000256" key="12">
    <source>
        <dbReference type="ARBA" id="ARBA00023125"/>
    </source>
</evidence>
<dbReference type="Pfam" id="PF00513">
    <property type="entry name" value="Late_protein_L2"/>
    <property type="match status" value="1"/>
</dbReference>
<comment type="subunit">
    <text evidence="15">Interacts with major capsid protein L1. Interacts with E2; this interaction inhibits E2 transcriptional activity but not the DNA replication function E2. Interacts with host HSPA8; this interaction is required for L2 nuclear translocation. Interacts with host importins KPNB2 and KPNB3. Forms a complex with importin alpha2-beta1 heterodimers via interaction with the importin alpha2 adapter. Interacts with host DYNLT1; this interaction is essential for virus intracellular transport during entry. Interacts (via C-terminus) with host retromer subunits VPS35 AND VPS29.</text>
</comment>
<organism evidence="16 17">
    <name type="scientific">Puma concolor papillomavirus 1</name>
    <dbReference type="NCBI Taxonomy" id="2773289"/>
    <lineage>
        <taxon>Viruses</taxon>
        <taxon>Monodnaviria</taxon>
        <taxon>Shotokuvirae</taxon>
        <taxon>Cossaviricota</taxon>
        <taxon>Papovaviricetes</taxon>
        <taxon>Zurhausenvirales</taxon>
        <taxon>Papillomaviridae</taxon>
        <taxon>Firstpapillomavirinae</taxon>
        <taxon>Lambdapapillomavirus</taxon>
        <taxon>Lambdapapillomavirus 1</taxon>
    </lineage>
</organism>
<comment type="PTM">
    <text evidence="15">Highly phosphorylated.</text>
</comment>
<comment type="function">
    <text evidence="15">Minor protein of the capsid that localizes along the inner surface of the virion, within the central cavities beneath the L1 pentamers. Plays a role in capsid stabilization through interaction with the major capsid protein L1. Once the virion enters the host cell, L2 escorts the genomic DNA into the nucleus by promoting escape from the endosomal compartments and traffic through the host Golgi network. Mechanistically, the C-terminus of L2 possesses a cell-penetrating peptide that protudes from the host endosome, interacts with host cytoplasmic retromer cargo and thereby mediates the capsid delivery to the host trans-Golgi network. Plays a role through its interaction with host dynein in the intracellular microtubule-dependent transport of viral capsid toward the nucleus. Mediates the viral genome import into the nucleus through binding to host importins. Once within the nucleus, L2 localizes viral genomes to host PML bodies in order to activate early gene expression for establishment of infection. Later on, promotes late gene expression by interacting with the viral E2 protein and by inhibiting its transcriptional activation functions. During virion assembly, encapsidates the genome by direct interaction with the viral DNA.</text>
</comment>
<comment type="caution">
    <text evidence="15">Lacks conserved residue(s) required for the propagation of feature annotation.</text>
</comment>
<evidence type="ECO:0000256" key="15">
    <source>
        <dbReference type="HAMAP-Rule" id="MF_04003"/>
    </source>
</evidence>
<evidence type="ECO:0000256" key="5">
    <source>
        <dbReference type="ARBA" id="ARBA00022581"/>
    </source>
</evidence>
<dbReference type="GO" id="GO:0046718">
    <property type="term" value="P:symbiont entry into host cell"/>
    <property type="evidence" value="ECO:0007669"/>
    <property type="project" value="UniProtKB-KW"/>
</dbReference>
<evidence type="ECO:0000256" key="4">
    <source>
        <dbReference type="ARBA" id="ARBA00022562"/>
    </source>
</evidence>
<keyword evidence="4 15" id="KW-1048">Host nucleus</keyword>
<dbReference type="GO" id="GO:0005198">
    <property type="term" value="F:structural molecule activity"/>
    <property type="evidence" value="ECO:0007669"/>
    <property type="project" value="UniProtKB-UniRule"/>
</dbReference>
<keyword evidence="13 15" id="KW-1015">Disulfide bond</keyword>
<dbReference type="GO" id="GO:0075732">
    <property type="term" value="P:viral penetration into host nucleus"/>
    <property type="evidence" value="ECO:0007669"/>
    <property type="project" value="UniProtKB-KW"/>
</dbReference>
<evidence type="ECO:0000256" key="1">
    <source>
        <dbReference type="ARBA" id="ARBA00022524"/>
    </source>
</evidence>
<proteinExistence type="inferred from homology"/>
<keyword evidence="11 15" id="KW-1176">Cytoplasmic inwards viral transport</keyword>
<dbReference type="HAMAP" id="MF_04003">
    <property type="entry name" value="PPV_L2"/>
    <property type="match status" value="1"/>
</dbReference>
<dbReference type="Proteomes" id="UP000151575">
    <property type="component" value="Segment"/>
</dbReference>
<dbReference type="GO" id="GO:0043657">
    <property type="term" value="C:host cell"/>
    <property type="evidence" value="ECO:0007669"/>
    <property type="project" value="GOC"/>
</dbReference>
<keyword evidence="9 15" id="KW-1177">Microtubular inwards viral transport</keyword>
<name>I6LEJ4_9PAPI</name>
<keyword evidence="5 15" id="KW-0945">Host-virus interaction</keyword>
<evidence type="ECO:0000256" key="8">
    <source>
        <dbReference type="ARBA" id="ARBA00022921"/>
    </source>
</evidence>
<dbReference type="GO" id="GO:0042025">
    <property type="term" value="C:host cell nucleus"/>
    <property type="evidence" value="ECO:0007669"/>
    <property type="project" value="UniProtKB-SubCell"/>
</dbReference>
<sequence>MLLKRRKRAAPKDIYPQCKISNTCPPDVLNKAEQSTLADKILKYGSAGVFLGSLGIGTGRGSGGTLGYVPVGTGQGVRLGTRVSTVRPSLPISSVGTADVIPIDAVDPLGPAVLPGNVFPTAVEDPFTIQPPRFPSIVEEPVSVHSESIVTESVTEVPVNTPKVTIDGQPAVLEVVPETREPRILSRSQYGNSAFEVSLTASAGSGETSSSDHILVHGFTGGHVIGEQIPLQELGGRSFSSTLEAETTFTTSTPKADAVAEPRRVFTSRRLEQIPVRDPGFISRPRSLVTFQNPTFDESVDLFFERDVAELALAAPNEDFRDLVSLSKPTFSRTLEGRVRVSRLGTKATMRTRSGLVIGPQSHYYYDLSDIAPAENLELTPIGNMSLGEQSGQAVISSGTSDLEIISLESSTIDSYPEEFLLAEIESVANDLQLVFGDRRAQQPISVPHIQRPSPQVFPQFEGVYVSQGTGSVPPTIPTDPNKTPAIILEIWGSGENYSLHPSLLKRRKRKRLIL</sequence>
<keyword evidence="3 15" id="KW-0167">Capsid protein</keyword>
<evidence type="ECO:0000256" key="9">
    <source>
        <dbReference type="ARBA" id="ARBA00022952"/>
    </source>
</evidence>
<comment type="similarity">
    <text evidence="15">Belongs to the papillomaviridae L2 protein family.</text>
</comment>
<comment type="subcellular location">
    <subcellularLocation>
        <location evidence="15">Virion</location>
    </subcellularLocation>
    <subcellularLocation>
        <location evidence="15">Host nucleus</location>
    </subcellularLocation>
</comment>
<keyword evidence="7 15" id="KW-0946">Virion</keyword>
<protein>
    <recommendedName>
        <fullName evidence="15">Minor capsid protein L2</fullName>
    </recommendedName>
</protein>
<evidence type="ECO:0000256" key="6">
    <source>
        <dbReference type="ARBA" id="ARBA00022812"/>
    </source>
</evidence>
<keyword evidence="8 15" id="KW-0426">Late protein</keyword>
<dbReference type="GO" id="GO:0019028">
    <property type="term" value="C:viral capsid"/>
    <property type="evidence" value="ECO:0007669"/>
    <property type="project" value="UniProtKB-UniRule"/>
</dbReference>
<keyword evidence="14 15" id="KW-1160">Virus entry into host cell</keyword>
<dbReference type="EMBL" id="AY904723">
    <property type="protein sequence ID" value="AAX86624.1"/>
    <property type="molecule type" value="Genomic_DNA"/>
</dbReference>
<evidence type="ECO:0000313" key="17">
    <source>
        <dbReference type="Proteomes" id="UP000151575"/>
    </source>
</evidence>
<evidence type="ECO:0000256" key="13">
    <source>
        <dbReference type="ARBA" id="ARBA00023157"/>
    </source>
</evidence>
<keyword evidence="1 15" id="KW-1163">Viral penetration into host nucleus</keyword>
<evidence type="ECO:0000256" key="14">
    <source>
        <dbReference type="ARBA" id="ARBA00023296"/>
    </source>
</evidence>
<evidence type="ECO:0000256" key="10">
    <source>
        <dbReference type="ARBA" id="ARBA00023046"/>
    </source>
</evidence>
<keyword evidence="2 15" id="KW-0597">Phosphoprotein</keyword>
<keyword evidence="12 15" id="KW-0238">DNA-binding</keyword>
<reference evidence="16 17" key="1">
    <citation type="journal article" date="2007" name="Genome Biol.">
        <title>Ancient papillomavirus-host co-speciation in Felidae.</title>
        <authorList>
            <person name="Rector A."/>
            <person name="Lemey P."/>
            <person name="Tachezy R."/>
            <person name="Mostmans S."/>
            <person name="Ghim S.J."/>
            <person name="Van Doorslaer K."/>
            <person name="Roelke M."/>
            <person name="Bush M."/>
            <person name="Montali R.J."/>
            <person name="Joslin J."/>
            <person name="Burk R.D."/>
            <person name="Jenson A.B."/>
            <person name="Sundberg J.P."/>
            <person name="Shapiro B."/>
            <person name="Van Ranst M."/>
        </authorList>
    </citation>
    <scope>NUCLEOTIDE SEQUENCE [LARGE SCALE GENOMIC DNA]</scope>
</reference>
<gene>
    <name evidence="15 16" type="primary">L2</name>
</gene>
<evidence type="ECO:0000256" key="11">
    <source>
        <dbReference type="ARBA" id="ARBA00023120"/>
    </source>
</evidence>
<feature type="disulfide bond" evidence="15">
    <location>
        <begin position="18"/>
        <end position="24"/>
    </location>
</feature>
<evidence type="ECO:0000256" key="3">
    <source>
        <dbReference type="ARBA" id="ARBA00022561"/>
    </source>
</evidence>
<evidence type="ECO:0000313" key="16">
    <source>
        <dbReference type="EMBL" id="AAX86624.1"/>
    </source>
</evidence>
<keyword evidence="10" id="KW-1039">Host endosome</keyword>
<accession>I6LEJ4</accession>
<dbReference type="InterPro" id="IPR000784">
    <property type="entry name" value="Late_L2"/>
</dbReference>
<dbReference type="GO" id="GO:0075521">
    <property type="term" value="P:microtubule-dependent intracellular transport of viral material towards nucleus"/>
    <property type="evidence" value="ECO:0007669"/>
    <property type="project" value="UniProtKB-UniRule"/>
</dbReference>
<dbReference type="GO" id="GO:0003677">
    <property type="term" value="F:DNA binding"/>
    <property type="evidence" value="ECO:0007669"/>
    <property type="project" value="UniProtKB-UniRule"/>
</dbReference>
<keyword evidence="6" id="KW-1040">Host Golgi apparatus</keyword>
<evidence type="ECO:0000256" key="7">
    <source>
        <dbReference type="ARBA" id="ARBA00022844"/>
    </source>
</evidence>
<evidence type="ECO:0000256" key="2">
    <source>
        <dbReference type="ARBA" id="ARBA00022553"/>
    </source>
</evidence>